<keyword evidence="3" id="KW-0029">Amino-acid transport</keyword>
<dbReference type="GO" id="GO:0016020">
    <property type="term" value="C:membrane"/>
    <property type="evidence" value="ECO:0007669"/>
    <property type="project" value="UniProtKB-SubCell"/>
</dbReference>
<feature type="non-terminal residue" evidence="8">
    <location>
        <position position="1"/>
    </location>
</feature>
<protein>
    <recommendedName>
        <fullName evidence="7">Amino acid transporter transmembrane domain-containing protein</fullName>
    </recommendedName>
</protein>
<dbReference type="AlphaFoldDB" id="A0AAE0FG94"/>
<feature type="transmembrane region" description="Helical" evidence="6">
    <location>
        <begin position="96"/>
        <end position="117"/>
    </location>
</feature>
<comment type="subcellular location">
    <subcellularLocation>
        <location evidence="1">Membrane</location>
    </subcellularLocation>
</comment>
<evidence type="ECO:0000256" key="3">
    <source>
        <dbReference type="ARBA" id="ARBA00022970"/>
    </source>
</evidence>
<evidence type="ECO:0000256" key="1">
    <source>
        <dbReference type="ARBA" id="ARBA00004370"/>
    </source>
</evidence>
<evidence type="ECO:0000259" key="7">
    <source>
        <dbReference type="Pfam" id="PF01490"/>
    </source>
</evidence>
<feature type="transmembrane region" description="Helical" evidence="6">
    <location>
        <begin position="36"/>
        <end position="55"/>
    </location>
</feature>
<dbReference type="InterPro" id="IPR013057">
    <property type="entry name" value="AA_transpt_TM"/>
</dbReference>
<keyword evidence="9" id="KW-1185">Reference proteome</keyword>
<evidence type="ECO:0000256" key="4">
    <source>
        <dbReference type="ARBA" id="ARBA00022989"/>
    </source>
</evidence>
<comment type="caution">
    <text evidence="8">The sequence shown here is derived from an EMBL/GenBank/DDBJ whole genome shotgun (WGS) entry which is preliminary data.</text>
</comment>
<keyword evidence="3" id="KW-0813">Transport</keyword>
<keyword evidence="5 6" id="KW-0472">Membrane</keyword>
<dbReference type="Pfam" id="PF01490">
    <property type="entry name" value="Aa_trans"/>
    <property type="match status" value="1"/>
</dbReference>
<evidence type="ECO:0000313" key="9">
    <source>
        <dbReference type="Proteomes" id="UP001190700"/>
    </source>
</evidence>
<evidence type="ECO:0000256" key="2">
    <source>
        <dbReference type="ARBA" id="ARBA00022692"/>
    </source>
</evidence>
<sequence length="121" mass="13224">LREQSQLPSKQEAEFLEEMGYKDEVEKADDARMGTAFLVLSTLAYVLSAMFLAIVCDQLAVVFDFFGAICGSFEVLIAPALFWMVLGPNPVQSRKVLGTLIVVLGLVVMVGGLYSTIKTEL</sequence>
<accession>A0AAE0FG94</accession>
<dbReference type="EMBL" id="LGRX02018973">
    <property type="protein sequence ID" value="KAK3259122.1"/>
    <property type="molecule type" value="Genomic_DNA"/>
</dbReference>
<reference evidence="8 9" key="1">
    <citation type="journal article" date="2015" name="Genome Biol. Evol.">
        <title>Comparative Genomics of a Bacterivorous Green Alga Reveals Evolutionary Causalities and Consequences of Phago-Mixotrophic Mode of Nutrition.</title>
        <authorList>
            <person name="Burns J.A."/>
            <person name="Paasch A."/>
            <person name="Narechania A."/>
            <person name="Kim E."/>
        </authorList>
    </citation>
    <scope>NUCLEOTIDE SEQUENCE [LARGE SCALE GENOMIC DNA]</scope>
    <source>
        <strain evidence="8 9">PLY_AMNH</strain>
    </source>
</reference>
<organism evidence="8 9">
    <name type="scientific">Cymbomonas tetramitiformis</name>
    <dbReference type="NCBI Taxonomy" id="36881"/>
    <lineage>
        <taxon>Eukaryota</taxon>
        <taxon>Viridiplantae</taxon>
        <taxon>Chlorophyta</taxon>
        <taxon>Pyramimonadophyceae</taxon>
        <taxon>Pyramimonadales</taxon>
        <taxon>Pyramimonadaceae</taxon>
        <taxon>Cymbomonas</taxon>
    </lineage>
</organism>
<dbReference type="GO" id="GO:0006865">
    <property type="term" value="P:amino acid transport"/>
    <property type="evidence" value="ECO:0007669"/>
    <property type="project" value="UniProtKB-KW"/>
</dbReference>
<evidence type="ECO:0000313" key="8">
    <source>
        <dbReference type="EMBL" id="KAK3259122.1"/>
    </source>
</evidence>
<proteinExistence type="predicted"/>
<keyword evidence="2 6" id="KW-0812">Transmembrane</keyword>
<keyword evidence="4 6" id="KW-1133">Transmembrane helix</keyword>
<feature type="transmembrane region" description="Helical" evidence="6">
    <location>
        <begin position="61"/>
        <end position="84"/>
    </location>
</feature>
<feature type="domain" description="Amino acid transporter transmembrane" evidence="7">
    <location>
        <begin position="36"/>
        <end position="117"/>
    </location>
</feature>
<name>A0AAE0FG94_9CHLO</name>
<gene>
    <name evidence="8" type="ORF">CYMTET_31869</name>
</gene>
<evidence type="ECO:0000256" key="6">
    <source>
        <dbReference type="SAM" id="Phobius"/>
    </source>
</evidence>
<evidence type="ECO:0000256" key="5">
    <source>
        <dbReference type="ARBA" id="ARBA00023136"/>
    </source>
</evidence>
<dbReference type="Proteomes" id="UP001190700">
    <property type="component" value="Unassembled WGS sequence"/>
</dbReference>